<proteinExistence type="predicted"/>
<protein>
    <submittedName>
        <fullName evidence="1">Uncharacterized protein</fullName>
    </submittedName>
</protein>
<accession>A0A0H3ZWF8</accession>
<reference evidence="1" key="1">
    <citation type="journal article" date="2015" name="MBio">
        <title>Eco-Evolutionary Dynamics of Episomes among Ecologically Cohesive Bacterial Populations.</title>
        <authorList>
            <person name="Xue H."/>
            <person name="Cordero O.X."/>
            <person name="Camas F.M."/>
            <person name="Trimble W."/>
            <person name="Meyer F."/>
            <person name="Guglielmini J."/>
            <person name="Rocha E.P."/>
            <person name="Polz M.F."/>
        </authorList>
    </citation>
    <scope>NUCLEOTIDE SEQUENCE</scope>
    <source>
        <strain evidence="1">FF_307</strain>
    </source>
</reference>
<organism evidence="1">
    <name type="scientific">Vibrio sp. FF_307</name>
    <dbReference type="NCBI Taxonomy" id="1652834"/>
    <lineage>
        <taxon>Bacteria</taxon>
        <taxon>Pseudomonadati</taxon>
        <taxon>Pseudomonadota</taxon>
        <taxon>Gammaproteobacteria</taxon>
        <taxon>Vibrionales</taxon>
        <taxon>Vibrionaceae</taxon>
        <taxon>Vibrio</taxon>
    </lineage>
</organism>
<dbReference type="AlphaFoldDB" id="A0A0H3ZWF8"/>
<evidence type="ECO:0000313" key="1">
    <source>
        <dbReference type="EMBL" id="AKN40615.1"/>
    </source>
</evidence>
<dbReference type="EMBL" id="KP795701">
    <property type="protein sequence ID" value="AKN40615.1"/>
    <property type="molecule type" value="Genomic_DNA"/>
</dbReference>
<sequence length="88" mass="10574">MKPKYRESLINQMRQIQCDKKKKNSKLESFKKEILILRHVNLSYKKISIWLDNKHSTKASLSQIHYMTSVAWKDDPFLKDIKSMAKYE</sequence>
<name>A0A0H3ZWF8_9VIBR</name>